<dbReference type="InterPro" id="IPR039425">
    <property type="entry name" value="RNA_pol_sigma-70-like"/>
</dbReference>
<dbReference type="InterPro" id="IPR013325">
    <property type="entry name" value="RNA_pol_sigma_r2"/>
</dbReference>
<dbReference type="Pfam" id="PF04542">
    <property type="entry name" value="Sigma70_r2"/>
    <property type="match status" value="1"/>
</dbReference>
<feature type="domain" description="RNA polymerase sigma factor 70 region 4 type 2" evidence="7">
    <location>
        <begin position="118"/>
        <end position="169"/>
    </location>
</feature>
<evidence type="ECO:0000256" key="2">
    <source>
        <dbReference type="ARBA" id="ARBA00023015"/>
    </source>
</evidence>
<accession>A0A4V5TJP3</accession>
<dbReference type="InterPro" id="IPR013324">
    <property type="entry name" value="RNA_pol_sigma_r3/r4-like"/>
</dbReference>
<keyword evidence="3" id="KW-0731">Sigma factor</keyword>
<keyword evidence="9" id="KW-1185">Reference proteome</keyword>
<evidence type="ECO:0000259" key="7">
    <source>
        <dbReference type="Pfam" id="PF08281"/>
    </source>
</evidence>
<reference evidence="8 9" key="1">
    <citation type="submission" date="2019-04" db="EMBL/GenBank/DDBJ databases">
        <title>Whole genome sequencing of Brevibacillus sp. TGS2-1.</title>
        <authorList>
            <person name="Choi A."/>
        </authorList>
    </citation>
    <scope>NUCLEOTIDE SEQUENCE [LARGE SCALE GENOMIC DNA]</scope>
    <source>
        <strain evidence="8 9">TGS2-1</strain>
    </source>
</reference>
<keyword evidence="4" id="KW-0238">DNA-binding</keyword>
<dbReference type="GO" id="GO:0003677">
    <property type="term" value="F:DNA binding"/>
    <property type="evidence" value="ECO:0007669"/>
    <property type="project" value="UniProtKB-KW"/>
</dbReference>
<comment type="caution">
    <text evidence="8">The sequence shown here is derived from an EMBL/GenBank/DDBJ whole genome shotgun (WGS) entry which is preliminary data.</text>
</comment>
<dbReference type="SUPFAM" id="SSF88659">
    <property type="entry name" value="Sigma3 and sigma4 domains of RNA polymerase sigma factors"/>
    <property type="match status" value="1"/>
</dbReference>
<evidence type="ECO:0000256" key="4">
    <source>
        <dbReference type="ARBA" id="ARBA00023125"/>
    </source>
</evidence>
<evidence type="ECO:0000313" key="8">
    <source>
        <dbReference type="EMBL" id="TKI58923.1"/>
    </source>
</evidence>
<sequence length="181" mass="21493">MEDDKEIIEQVLQGNKEAYEQIILKYQGRVLSLIHKMLGYPQEKQDIVQEIFMKAYYHLPQYKPQHKFSSWLYRITANHCLDEIRRRKRTPYVGEMDFDVSDPATPETVYLEKEQKTILQQRMKSLERNYRVVLEMRYLQSLTYEEIGKSLGIPLSTVRTRIAHGKKKLRKIIQQSGKGGK</sequence>
<organism evidence="8 9">
    <name type="scientific">Brevibacillus antibioticus</name>
    <dbReference type="NCBI Taxonomy" id="2570228"/>
    <lineage>
        <taxon>Bacteria</taxon>
        <taxon>Bacillati</taxon>
        <taxon>Bacillota</taxon>
        <taxon>Bacilli</taxon>
        <taxon>Bacillales</taxon>
        <taxon>Paenibacillaceae</taxon>
        <taxon>Brevibacillus</taxon>
    </lineage>
</organism>
<dbReference type="Gene3D" id="1.10.10.10">
    <property type="entry name" value="Winged helix-like DNA-binding domain superfamily/Winged helix DNA-binding domain"/>
    <property type="match status" value="1"/>
</dbReference>
<dbReference type="PANTHER" id="PTHR43133">
    <property type="entry name" value="RNA POLYMERASE ECF-TYPE SIGMA FACTO"/>
    <property type="match status" value="1"/>
</dbReference>
<dbReference type="PANTHER" id="PTHR43133:SF8">
    <property type="entry name" value="RNA POLYMERASE SIGMA FACTOR HI_1459-RELATED"/>
    <property type="match status" value="1"/>
</dbReference>
<evidence type="ECO:0000313" key="9">
    <source>
        <dbReference type="Proteomes" id="UP000307841"/>
    </source>
</evidence>
<dbReference type="GO" id="GO:0016987">
    <property type="term" value="F:sigma factor activity"/>
    <property type="evidence" value="ECO:0007669"/>
    <property type="project" value="UniProtKB-KW"/>
</dbReference>
<evidence type="ECO:0000259" key="6">
    <source>
        <dbReference type="Pfam" id="PF04542"/>
    </source>
</evidence>
<dbReference type="InterPro" id="IPR013249">
    <property type="entry name" value="RNA_pol_sigma70_r4_t2"/>
</dbReference>
<dbReference type="GO" id="GO:0006352">
    <property type="term" value="P:DNA-templated transcription initiation"/>
    <property type="evidence" value="ECO:0007669"/>
    <property type="project" value="InterPro"/>
</dbReference>
<evidence type="ECO:0000256" key="3">
    <source>
        <dbReference type="ARBA" id="ARBA00023082"/>
    </source>
</evidence>
<dbReference type="Proteomes" id="UP000307841">
    <property type="component" value="Unassembled WGS sequence"/>
</dbReference>
<dbReference type="AlphaFoldDB" id="A0A4V5TJP3"/>
<dbReference type="InterPro" id="IPR007627">
    <property type="entry name" value="RNA_pol_sigma70_r2"/>
</dbReference>
<dbReference type="RefSeq" id="WP_137033642.1">
    <property type="nucleotide sequence ID" value="NZ_SZNK01000001.1"/>
</dbReference>
<keyword evidence="5" id="KW-0804">Transcription</keyword>
<dbReference type="OrthoDB" id="9784984at2"/>
<feature type="domain" description="RNA polymerase sigma-70 region 2" evidence="6">
    <location>
        <begin position="23"/>
        <end position="90"/>
    </location>
</feature>
<evidence type="ECO:0000256" key="5">
    <source>
        <dbReference type="ARBA" id="ARBA00023163"/>
    </source>
</evidence>
<keyword evidence="2" id="KW-0805">Transcription regulation</keyword>
<gene>
    <name evidence="8" type="ORF">E8L90_27985</name>
</gene>
<dbReference type="SUPFAM" id="SSF88946">
    <property type="entry name" value="Sigma2 domain of RNA polymerase sigma factors"/>
    <property type="match status" value="1"/>
</dbReference>
<proteinExistence type="inferred from homology"/>
<name>A0A4V5TJP3_9BACL</name>
<dbReference type="Pfam" id="PF08281">
    <property type="entry name" value="Sigma70_r4_2"/>
    <property type="match status" value="1"/>
</dbReference>
<dbReference type="CDD" id="cd06171">
    <property type="entry name" value="Sigma70_r4"/>
    <property type="match status" value="1"/>
</dbReference>
<dbReference type="EMBL" id="SZNK01000001">
    <property type="protein sequence ID" value="TKI58923.1"/>
    <property type="molecule type" value="Genomic_DNA"/>
</dbReference>
<dbReference type="NCBIfam" id="TIGR02937">
    <property type="entry name" value="sigma70-ECF"/>
    <property type="match status" value="1"/>
</dbReference>
<dbReference type="InterPro" id="IPR036388">
    <property type="entry name" value="WH-like_DNA-bd_sf"/>
</dbReference>
<dbReference type="Gene3D" id="1.10.1740.10">
    <property type="match status" value="1"/>
</dbReference>
<evidence type="ECO:0000256" key="1">
    <source>
        <dbReference type="ARBA" id="ARBA00010641"/>
    </source>
</evidence>
<comment type="similarity">
    <text evidence="1">Belongs to the sigma-70 factor family. ECF subfamily.</text>
</comment>
<dbReference type="InterPro" id="IPR014284">
    <property type="entry name" value="RNA_pol_sigma-70_dom"/>
</dbReference>
<protein>
    <submittedName>
        <fullName evidence="8">RNA polymerase sigma factor</fullName>
    </submittedName>
</protein>